<evidence type="ECO:0000256" key="1">
    <source>
        <dbReference type="SAM" id="MobiDB-lite"/>
    </source>
</evidence>
<proteinExistence type="predicted"/>
<dbReference type="Proteomes" id="UP000569329">
    <property type="component" value="Unassembled WGS sequence"/>
</dbReference>
<name>A0A839E3G9_9PSEU</name>
<keyword evidence="3" id="KW-1185">Reference proteome</keyword>
<sequence>MPNLRTLHPEKYARVSNGAVDNTPSVLAIGYLTILMRHEDGWVPSLEKLVQKYLEGETSLGKARKTLRDEGYYVRVKFQHDGGKHHTDIWRASEPHTDVELDQIASYYVPGSIWQIPQVDKRGRHVRDARGQTVMRPVTVRSAQMESWRATNERITGKPVDNSPDSDVSAGRTDPPDSGGRDTDVKSPGHSFGGDLFPARPDPAHTGGRMAEGSDDRGVGNRGVPEKTSEETRENTTEETTEPFGNPQKVPILQKGFRGNAGHSDYAAPKQGDQIGDPLIARVRDAIGQSVCQAFDENPSMSEDELTRRIAEANTDLTHDQSCLYAATLLTVTGPSRESALP</sequence>
<organism evidence="2 3">
    <name type="scientific">Halosaccharopolyspora lacisalsi</name>
    <dbReference type="NCBI Taxonomy" id="1000566"/>
    <lineage>
        <taxon>Bacteria</taxon>
        <taxon>Bacillati</taxon>
        <taxon>Actinomycetota</taxon>
        <taxon>Actinomycetes</taxon>
        <taxon>Pseudonocardiales</taxon>
        <taxon>Pseudonocardiaceae</taxon>
        <taxon>Halosaccharopolyspora</taxon>
    </lineage>
</organism>
<gene>
    <name evidence="2" type="ORF">FHX42_005240</name>
</gene>
<accession>A0A839E3G9</accession>
<dbReference type="RefSeq" id="WP_182546986.1">
    <property type="nucleotide sequence ID" value="NZ_JACGWZ010000010.1"/>
</dbReference>
<dbReference type="EMBL" id="JACGWZ010000010">
    <property type="protein sequence ID" value="MBA8827833.1"/>
    <property type="molecule type" value="Genomic_DNA"/>
</dbReference>
<dbReference type="AlphaFoldDB" id="A0A839E3G9"/>
<feature type="region of interest" description="Disordered" evidence="1">
    <location>
        <begin position="139"/>
        <end position="250"/>
    </location>
</feature>
<reference evidence="2 3" key="1">
    <citation type="submission" date="2020-07" db="EMBL/GenBank/DDBJ databases">
        <title>Sequencing the genomes of 1000 actinobacteria strains.</title>
        <authorList>
            <person name="Klenk H.-P."/>
        </authorList>
    </citation>
    <scope>NUCLEOTIDE SEQUENCE [LARGE SCALE GENOMIC DNA]</scope>
    <source>
        <strain evidence="2 3">DSM 45975</strain>
    </source>
</reference>
<comment type="caution">
    <text evidence="2">The sequence shown here is derived from an EMBL/GenBank/DDBJ whole genome shotgun (WGS) entry which is preliminary data.</text>
</comment>
<evidence type="ECO:0000313" key="2">
    <source>
        <dbReference type="EMBL" id="MBA8827833.1"/>
    </source>
</evidence>
<feature type="compositionally biased region" description="Polar residues" evidence="1">
    <location>
        <begin position="141"/>
        <end position="150"/>
    </location>
</feature>
<evidence type="ECO:0000313" key="3">
    <source>
        <dbReference type="Proteomes" id="UP000569329"/>
    </source>
</evidence>
<protein>
    <submittedName>
        <fullName evidence="2">Uncharacterized protein</fullName>
    </submittedName>
</protein>
<feature type="compositionally biased region" description="Basic and acidic residues" evidence="1">
    <location>
        <begin position="212"/>
        <end position="236"/>
    </location>
</feature>